<protein>
    <submittedName>
        <fullName evidence="2">Sporulation protein</fullName>
    </submittedName>
</protein>
<feature type="compositionally biased region" description="Low complexity" evidence="1">
    <location>
        <begin position="57"/>
        <end position="94"/>
    </location>
</feature>
<feature type="region of interest" description="Disordered" evidence="1">
    <location>
        <begin position="55"/>
        <end position="103"/>
    </location>
</feature>
<reference evidence="2" key="1">
    <citation type="submission" date="2017-10" db="EMBL/GenBank/DDBJ databases">
        <title>Chryseobacterium sp. B5 is a hydrocarbonoclastic and plant growth promoting bacterium.</title>
        <authorList>
            <person name="Thijs S."/>
            <person name="Gkorezis P."/>
            <person name="Van Hamme J."/>
        </authorList>
    </citation>
    <scope>NUCLEOTIDE SEQUENCE</scope>
    <source>
        <strain evidence="2">B5</strain>
    </source>
</reference>
<name>A0A2G7TE64_9FLAO</name>
<organism evidence="2">
    <name type="scientific">Chryseobacterium sp. B5</name>
    <dbReference type="NCBI Taxonomy" id="2050562"/>
    <lineage>
        <taxon>Bacteria</taxon>
        <taxon>Pseudomonadati</taxon>
        <taxon>Bacteroidota</taxon>
        <taxon>Flavobacteriia</taxon>
        <taxon>Flavobacteriales</taxon>
        <taxon>Weeksellaceae</taxon>
        <taxon>Chryseobacterium group</taxon>
        <taxon>Chryseobacterium</taxon>
    </lineage>
</organism>
<evidence type="ECO:0000313" key="2">
    <source>
        <dbReference type="EMBL" id="PII37363.1"/>
    </source>
</evidence>
<dbReference type="EMBL" id="PEKC01000003">
    <property type="protein sequence ID" value="PII37363.1"/>
    <property type="molecule type" value="Genomic_DNA"/>
</dbReference>
<evidence type="ECO:0000256" key="1">
    <source>
        <dbReference type="SAM" id="MobiDB-lite"/>
    </source>
</evidence>
<comment type="caution">
    <text evidence="2">The sequence shown here is derived from an EMBL/GenBank/DDBJ whole genome shotgun (WGS) entry which is preliminary data.</text>
</comment>
<proteinExistence type="predicted"/>
<sequence>MLRIAFLLLVLANAGYYLWNHGQLQALGLAPPSQTEPERLGQQVRPEALSLLSVDNAPAPSSATPGTAPASPAAPAAPVAPAAPAGGEEPAAPARPEKAAGQPTSCLVATGIEDRHAEAQRRGLIAQVASDQWDLSSTHQPGRWMVYMGKFPDAEFLERKRAELRARKIDFDRAGGALEPGLSLGRFSSEEAATRELTNVARQGVRTARVVQERPDITLYTLRLPQATPALRSQVESMGGKAFEGKPFRPC</sequence>
<dbReference type="AlphaFoldDB" id="A0A2G7TE64"/>
<accession>A0A2G7TE64</accession>
<gene>
    <name evidence="2" type="ORF">CTI11_01350</name>
</gene>